<dbReference type="GeneID" id="64604349"/>
<dbReference type="EMBL" id="JABBWE010000026">
    <property type="protein sequence ID" value="KAG1794433.1"/>
    <property type="molecule type" value="Genomic_DNA"/>
</dbReference>
<dbReference type="Pfam" id="PF17184">
    <property type="entry name" value="Rit1_C"/>
    <property type="match status" value="1"/>
</dbReference>
<protein>
    <recommendedName>
        <fullName evidence="1">Rit1 N-terminal domain-containing protein</fullName>
    </recommendedName>
</protein>
<evidence type="ECO:0000313" key="2">
    <source>
        <dbReference type="EMBL" id="KAG1794433.1"/>
    </source>
</evidence>
<dbReference type="AlphaFoldDB" id="A0A9P7DIQ2"/>
<feature type="domain" description="Rit1 N-terminal" evidence="1">
    <location>
        <begin position="9"/>
        <end position="43"/>
    </location>
</feature>
<keyword evidence="3" id="KW-1185">Reference proteome</keyword>
<dbReference type="OrthoDB" id="45256at2759"/>
<evidence type="ECO:0000313" key="3">
    <source>
        <dbReference type="Proteomes" id="UP000719766"/>
    </source>
</evidence>
<comment type="caution">
    <text evidence="2">The sequence shown here is derived from an EMBL/GenBank/DDBJ whole genome shotgun (WGS) entry which is preliminary data.</text>
</comment>
<name>A0A9P7DIQ2_9AGAM</name>
<gene>
    <name evidence="2" type="ORF">HD556DRAFT_434049</name>
</gene>
<accession>A0A9P7DIQ2</accession>
<dbReference type="Proteomes" id="UP000719766">
    <property type="component" value="Unassembled WGS sequence"/>
</dbReference>
<proteinExistence type="predicted"/>
<dbReference type="RefSeq" id="XP_041160600.1">
    <property type="nucleotide sequence ID" value="XM_041310585.1"/>
</dbReference>
<dbReference type="InterPro" id="IPR033449">
    <property type="entry name" value="Rit1_N"/>
</dbReference>
<organism evidence="2 3">
    <name type="scientific">Suillus plorans</name>
    <dbReference type="NCBI Taxonomy" id="116603"/>
    <lineage>
        <taxon>Eukaryota</taxon>
        <taxon>Fungi</taxon>
        <taxon>Dikarya</taxon>
        <taxon>Basidiomycota</taxon>
        <taxon>Agaricomycotina</taxon>
        <taxon>Agaricomycetes</taxon>
        <taxon>Agaricomycetidae</taxon>
        <taxon>Boletales</taxon>
        <taxon>Suillineae</taxon>
        <taxon>Suillaceae</taxon>
        <taxon>Suillus</taxon>
    </lineage>
</organism>
<sequence length="99" mass="10958">MLNSDSTLCICISDGMERHITGFAYIQGSGDDHELWSMTLRANCNELPTLVQALTSFPNTLSTRTDSNSYTSFRPIPIQHVHGRLSICTTHDISSPGWS</sequence>
<evidence type="ECO:0000259" key="1">
    <source>
        <dbReference type="Pfam" id="PF17184"/>
    </source>
</evidence>
<reference evidence="2" key="1">
    <citation type="journal article" date="2020" name="New Phytol.">
        <title>Comparative genomics reveals dynamic genome evolution in host specialist ectomycorrhizal fungi.</title>
        <authorList>
            <person name="Lofgren L.A."/>
            <person name="Nguyen N.H."/>
            <person name="Vilgalys R."/>
            <person name="Ruytinx J."/>
            <person name="Liao H.L."/>
            <person name="Branco S."/>
            <person name="Kuo A."/>
            <person name="LaButti K."/>
            <person name="Lipzen A."/>
            <person name="Andreopoulos W."/>
            <person name="Pangilinan J."/>
            <person name="Riley R."/>
            <person name="Hundley H."/>
            <person name="Na H."/>
            <person name="Barry K."/>
            <person name="Grigoriev I.V."/>
            <person name="Stajich J.E."/>
            <person name="Kennedy P.G."/>
        </authorList>
    </citation>
    <scope>NUCLEOTIDE SEQUENCE</scope>
    <source>
        <strain evidence="2">S12</strain>
    </source>
</reference>